<protein>
    <recommendedName>
        <fullName evidence="2">DUF8129 domain-containing protein</fullName>
    </recommendedName>
</protein>
<dbReference type="RefSeq" id="WP_182856050.1">
    <property type="nucleotide sequence ID" value="NZ_WMLF01000185.1"/>
</dbReference>
<reference evidence="4" key="1">
    <citation type="journal article" date="2020" name="Syst. Appl. Microbiol.">
        <title>Streptomyces alkaliterrae sp. nov., isolated from an alkaline soil, and emended descriptions of Streptomyces alkaliphilus, Streptomyces calidiresistens and Streptomyces durbertensis.</title>
        <authorList>
            <person name="Swiecimska M."/>
            <person name="Golinska P."/>
            <person name="Nouioui I."/>
            <person name="Wypij M."/>
            <person name="Rai M."/>
            <person name="Sangal V."/>
            <person name="Goodfellow M."/>
        </authorList>
    </citation>
    <scope>NUCLEOTIDE SEQUENCE [LARGE SCALE GENOMIC DNA]</scope>
    <source>
        <strain evidence="4">DSM 104538</strain>
    </source>
</reference>
<feature type="compositionally biased region" description="Low complexity" evidence="1">
    <location>
        <begin position="83"/>
        <end position="93"/>
    </location>
</feature>
<feature type="region of interest" description="Disordered" evidence="1">
    <location>
        <begin position="35"/>
        <end position="113"/>
    </location>
</feature>
<comment type="caution">
    <text evidence="3">The sequence shown here is derived from an EMBL/GenBank/DDBJ whole genome shotgun (WGS) entry which is preliminary data.</text>
</comment>
<evidence type="ECO:0000313" key="4">
    <source>
        <dbReference type="Proteomes" id="UP000766698"/>
    </source>
</evidence>
<gene>
    <name evidence="3" type="ORF">GL263_14155</name>
</gene>
<evidence type="ECO:0000313" key="3">
    <source>
        <dbReference type="EMBL" id="MBB1244700.1"/>
    </source>
</evidence>
<sequence>MTTDDLPLPGFDQLSPGDLEHRVRALDRAQLERLLAHERDHADRPAVRALLENRMRRLDEGAEPSPGGDAEQPPPGQAPPAGSPVSPDTSPEPSHGPPHGSPHQMGRGDRMGP</sequence>
<evidence type="ECO:0000256" key="1">
    <source>
        <dbReference type="SAM" id="MobiDB-lite"/>
    </source>
</evidence>
<keyword evidence="4" id="KW-1185">Reference proteome</keyword>
<name>A0ABR6EH98_9ACTN</name>
<evidence type="ECO:0000259" key="2">
    <source>
        <dbReference type="Pfam" id="PF26450"/>
    </source>
</evidence>
<feature type="compositionally biased region" description="Basic and acidic residues" evidence="1">
    <location>
        <begin position="35"/>
        <end position="60"/>
    </location>
</feature>
<dbReference type="InterPro" id="IPR058442">
    <property type="entry name" value="DUF8129"/>
</dbReference>
<feature type="domain" description="DUF8129" evidence="2">
    <location>
        <begin position="10"/>
        <end position="58"/>
    </location>
</feature>
<accession>A0ABR6EH98</accession>
<dbReference type="Pfam" id="PF26450">
    <property type="entry name" value="DUF8129"/>
    <property type="match status" value="1"/>
</dbReference>
<proteinExistence type="predicted"/>
<dbReference type="Proteomes" id="UP000766698">
    <property type="component" value="Unassembled WGS sequence"/>
</dbReference>
<organism evidence="3 4">
    <name type="scientific">Streptomyces durbertensis</name>
    <dbReference type="NCBI Taxonomy" id="2448886"/>
    <lineage>
        <taxon>Bacteria</taxon>
        <taxon>Bacillati</taxon>
        <taxon>Actinomycetota</taxon>
        <taxon>Actinomycetes</taxon>
        <taxon>Kitasatosporales</taxon>
        <taxon>Streptomycetaceae</taxon>
        <taxon>Streptomyces</taxon>
    </lineage>
</organism>
<dbReference type="EMBL" id="WMLF01000185">
    <property type="protein sequence ID" value="MBB1244700.1"/>
    <property type="molecule type" value="Genomic_DNA"/>
</dbReference>
<feature type="compositionally biased region" description="Pro residues" evidence="1">
    <location>
        <begin position="72"/>
        <end position="82"/>
    </location>
</feature>